<feature type="compositionally biased region" description="Pro residues" evidence="1">
    <location>
        <begin position="25"/>
        <end position="49"/>
    </location>
</feature>
<feature type="region of interest" description="Disordered" evidence="1">
    <location>
        <begin position="17"/>
        <end position="91"/>
    </location>
</feature>
<reference evidence="2" key="2">
    <citation type="submission" date="2021-04" db="EMBL/GenBank/DDBJ databases">
        <authorList>
            <person name="Gilroy R."/>
        </authorList>
    </citation>
    <scope>NUCLEOTIDE SEQUENCE</scope>
    <source>
        <strain evidence="2">2189</strain>
    </source>
</reference>
<organism evidence="2 3">
    <name type="scientific">Candidatus Borkfalkia faecavium</name>
    <dbReference type="NCBI Taxonomy" id="2838508"/>
    <lineage>
        <taxon>Bacteria</taxon>
        <taxon>Bacillati</taxon>
        <taxon>Bacillota</taxon>
        <taxon>Clostridia</taxon>
        <taxon>Christensenellales</taxon>
        <taxon>Christensenellaceae</taxon>
        <taxon>Candidatus Borkfalkia</taxon>
    </lineage>
</organism>
<comment type="caution">
    <text evidence="2">The sequence shown here is derived from an EMBL/GenBank/DDBJ whole genome shotgun (WGS) entry which is preliminary data.</text>
</comment>
<evidence type="ECO:0000313" key="2">
    <source>
        <dbReference type="EMBL" id="HIX50684.1"/>
    </source>
</evidence>
<proteinExistence type="predicted"/>
<dbReference type="AlphaFoldDB" id="A0A9D1W155"/>
<dbReference type="Proteomes" id="UP000886847">
    <property type="component" value="Unassembled WGS sequence"/>
</dbReference>
<accession>A0A9D1W155</accession>
<dbReference type="EMBL" id="DXEW01000027">
    <property type="protein sequence ID" value="HIX50684.1"/>
    <property type="molecule type" value="Genomic_DNA"/>
</dbReference>
<sequence>MENFGIFTILSALARMQAEKAQARPAPPQEEPPASPAPPRQMPPASPAPPREEKPAGVFTAAERAARAGQILARHDAISRRIDKNNRGAKA</sequence>
<reference evidence="2" key="1">
    <citation type="journal article" date="2021" name="PeerJ">
        <title>Extensive microbial diversity within the chicken gut microbiome revealed by metagenomics and culture.</title>
        <authorList>
            <person name="Gilroy R."/>
            <person name="Ravi A."/>
            <person name="Getino M."/>
            <person name="Pursley I."/>
            <person name="Horton D.L."/>
            <person name="Alikhan N.F."/>
            <person name="Baker D."/>
            <person name="Gharbi K."/>
            <person name="Hall N."/>
            <person name="Watson M."/>
            <person name="Adriaenssens E.M."/>
            <person name="Foster-Nyarko E."/>
            <person name="Jarju S."/>
            <person name="Secka A."/>
            <person name="Antonio M."/>
            <person name="Oren A."/>
            <person name="Chaudhuri R.R."/>
            <person name="La Ragione R."/>
            <person name="Hildebrand F."/>
            <person name="Pallen M.J."/>
        </authorList>
    </citation>
    <scope>NUCLEOTIDE SEQUENCE</scope>
    <source>
        <strain evidence="2">2189</strain>
    </source>
</reference>
<evidence type="ECO:0000313" key="3">
    <source>
        <dbReference type="Proteomes" id="UP000886847"/>
    </source>
</evidence>
<gene>
    <name evidence="2" type="ORF">H9851_05315</name>
</gene>
<protein>
    <submittedName>
        <fullName evidence="2">Uncharacterized protein</fullName>
    </submittedName>
</protein>
<name>A0A9D1W155_9FIRM</name>
<evidence type="ECO:0000256" key="1">
    <source>
        <dbReference type="SAM" id="MobiDB-lite"/>
    </source>
</evidence>
<feature type="compositionally biased region" description="Basic and acidic residues" evidence="1">
    <location>
        <begin position="73"/>
        <end position="91"/>
    </location>
</feature>